<dbReference type="KEGG" id="xcv:XCV0641"/>
<gene>
    <name evidence="2" type="ordered locus">XCV0641</name>
</gene>
<sequence>MAAATPAGKASLQSNSTTLRLDGQASACALRPIRVIRAQCPHAFGTAAAHPGDNAGSVVLKPRTMRIAPLLFLLVALLPATALALKVRDGDLLFVTAARTGLSGAIDDATATQGQPSFDHVALVAHAGDVAVVLHADEHGSREQPLQAFIDEATAKQRQIFVYRLTPEHRPAIPDAIAQARRMLGKPYNDTYVQDDNRYYCSDFIERAFRAHHVFALQPMNFKNLQTGKISPYWIDFYRSKGMPVPQNMPGTNPNDMATTAALTSMGRLN</sequence>
<dbReference type="eggNOG" id="COG3863">
    <property type="taxonomic scope" value="Bacteria"/>
</dbReference>
<dbReference type="Proteomes" id="UP000007069">
    <property type="component" value="Chromosome"/>
</dbReference>
<proteinExistence type="predicted"/>
<reference evidence="2 3" key="1">
    <citation type="journal article" date="2005" name="J. Bacteriol.">
        <title>Insights into genome plasticity and pathogenicity of the plant pathogenic Bacterium Xanthomonas campestris pv. vesicatoria revealed by the complete genome sequence.</title>
        <authorList>
            <person name="Thieme F."/>
            <person name="Koebnik R."/>
            <person name="Bekel T."/>
            <person name="Berger C."/>
            <person name="Boch J."/>
            <person name="Buettner D."/>
            <person name="Caldana C."/>
            <person name="Gaigalat L."/>
            <person name="Goesmann A."/>
            <person name="Kay S."/>
            <person name="Kirchner O."/>
            <person name="Lanz C."/>
            <person name="Linke B."/>
            <person name="McHardy A.C."/>
            <person name="Meyer F."/>
            <person name="Mittenhuber G."/>
            <person name="Nies D.H."/>
            <person name="Niesbach-Kloesgen U."/>
            <person name="Patschkowski T."/>
            <person name="Rueckert C."/>
            <person name="Rupp O."/>
            <person name="Schneicker S."/>
            <person name="Schuster S.C."/>
            <person name="Vorhoelter F.J."/>
            <person name="Weber E."/>
            <person name="Puehler A."/>
            <person name="Bonas U."/>
            <person name="Bartels D."/>
            <person name="Kaiser O."/>
        </authorList>
    </citation>
    <scope>NUCLEOTIDE SEQUENCE [LARGE SCALE GENOMIC DNA]</scope>
    <source>
        <strain evidence="2 3">85-10</strain>
    </source>
</reference>
<protein>
    <submittedName>
        <fullName evidence="2">Putative membrane protein</fullName>
    </submittedName>
</protein>
<dbReference type="AlphaFoldDB" id="Q3BXZ1"/>
<accession>Q3BXZ1</accession>
<evidence type="ECO:0000313" key="2">
    <source>
        <dbReference type="EMBL" id="CAJ22272.1"/>
    </source>
</evidence>
<keyword evidence="1" id="KW-1133">Transmembrane helix</keyword>
<dbReference type="EMBL" id="AM039952">
    <property type="protein sequence ID" value="CAJ22272.1"/>
    <property type="molecule type" value="Genomic_DNA"/>
</dbReference>
<name>Q3BXZ1_XANE5</name>
<feature type="transmembrane region" description="Helical" evidence="1">
    <location>
        <begin position="67"/>
        <end position="85"/>
    </location>
</feature>
<dbReference type="STRING" id="456327.BJD11_19630"/>
<keyword evidence="1" id="KW-0812">Transmembrane</keyword>
<dbReference type="SUPFAM" id="SSF54001">
    <property type="entry name" value="Cysteine proteinases"/>
    <property type="match status" value="1"/>
</dbReference>
<evidence type="ECO:0000313" key="3">
    <source>
        <dbReference type="Proteomes" id="UP000007069"/>
    </source>
</evidence>
<evidence type="ECO:0000256" key="1">
    <source>
        <dbReference type="SAM" id="Phobius"/>
    </source>
</evidence>
<organism evidence="3">
    <name type="scientific">Xanthomonas euvesicatoria pv. vesicatoria (strain 85-10)</name>
    <name type="common">Xanthomonas campestris pv. vesicatoria</name>
    <dbReference type="NCBI Taxonomy" id="316273"/>
    <lineage>
        <taxon>Bacteria</taxon>
        <taxon>Pseudomonadati</taxon>
        <taxon>Pseudomonadota</taxon>
        <taxon>Gammaproteobacteria</taxon>
        <taxon>Lysobacterales</taxon>
        <taxon>Lysobacteraceae</taxon>
        <taxon>Xanthomonas</taxon>
    </lineage>
</organism>
<keyword evidence="1" id="KW-0472">Membrane</keyword>
<dbReference type="Pfam" id="PF05708">
    <property type="entry name" value="Peptidase_C92"/>
    <property type="match status" value="1"/>
</dbReference>
<dbReference type="InterPro" id="IPR024453">
    <property type="entry name" value="Peptidase_C92"/>
</dbReference>
<dbReference type="InterPro" id="IPR038765">
    <property type="entry name" value="Papain-like_cys_pep_sf"/>
</dbReference>
<dbReference type="Gene3D" id="3.90.1720.10">
    <property type="entry name" value="endopeptidase domain like (from Nostoc punctiforme)"/>
    <property type="match status" value="1"/>
</dbReference>
<dbReference type="HOGENOM" id="CLU_090004_0_0_6"/>